<evidence type="ECO:0000256" key="1">
    <source>
        <dbReference type="SAM" id="Phobius"/>
    </source>
</evidence>
<reference evidence="2" key="1">
    <citation type="submission" date="2023-07" db="EMBL/GenBank/DDBJ databases">
        <authorList>
            <consortium name="AG Swart"/>
            <person name="Singh M."/>
            <person name="Singh A."/>
            <person name="Seah K."/>
            <person name="Emmerich C."/>
        </authorList>
    </citation>
    <scope>NUCLEOTIDE SEQUENCE</scope>
    <source>
        <strain evidence="2">DP1</strain>
    </source>
</reference>
<keyword evidence="1" id="KW-0472">Membrane</keyword>
<organism evidence="2 3">
    <name type="scientific">Euplotes crassus</name>
    <dbReference type="NCBI Taxonomy" id="5936"/>
    <lineage>
        <taxon>Eukaryota</taxon>
        <taxon>Sar</taxon>
        <taxon>Alveolata</taxon>
        <taxon>Ciliophora</taxon>
        <taxon>Intramacronucleata</taxon>
        <taxon>Spirotrichea</taxon>
        <taxon>Hypotrichia</taxon>
        <taxon>Euplotida</taxon>
        <taxon>Euplotidae</taxon>
        <taxon>Moneuplotes</taxon>
    </lineage>
</organism>
<evidence type="ECO:0000313" key="2">
    <source>
        <dbReference type="EMBL" id="CAI2375078.1"/>
    </source>
</evidence>
<feature type="transmembrane region" description="Helical" evidence="1">
    <location>
        <begin position="263"/>
        <end position="286"/>
    </location>
</feature>
<gene>
    <name evidence="2" type="ORF">ECRASSUSDP1_LOCUS16438</name>
</gene>
<dbReference type="Proteomes" id="UP001295684">
    <property type="component" value="Unassembled WGS sequence"/>
</dbReference>
<keyword evidence="3" id="KW-1185">Reference proteome</keyword>
<dbReference type="AlphaFoldDB" id="A0AAD1XLU7"/>
<proteinExistence type="predicted"/>
<name>A0AAD1XLU7_EUPCR</name>
<keyword evidence="1" id="KW-1133">Transmembrane helix</keyword>
<sequence>MKVGPKVSDLEVSTMRLQDKENIHDSVDNMIVVKLPCRHKEFEEVLSKIIVDQMDNYSLPKCPICSKEISEDTIISNDILCTSDFERYVRLKKYLAALKDPDCQVCPKAECKSKAYVGDMSTLEIKNGYYKPRIVQCEEGHNFCAICNYNHPVEISCHEAKPCTRFYDEPLTLRCSNCKLIIQDWLIHGPYNLNCFSCASKIHTPDMIMISPLGYLLLYLLLPVLYPYIILKFFVCKNDRNPLCGFKRVRPGAKESQEWSLECLLVVTIGLIFCMILMFIIFWVAMPIIPIAYCALVFNYCKQQTVAEKLRKDFYS</sequence>
<keyword evidence="1" id="KW-0812">Transmembrane</keyword>
<accession>A0AAD1XLU7</accession>
<evidence type="ECO:0000313" key="3">
    <source>
        <dbReference type="Proteomes" id="UP001295684"/>
    </source>
</evidence>
<comment type="caution">
    <text evidence="2">The sequence shown here is derived from an EMBL/GenBank/DDBJ whole genome shotgun (WGS) entry which is preliminary data.</text>
</comment>
<feature type="transmembrane region" description="Helical" evidence="1">
    <location>
        <begin position="207"/>
        <end position="231"/>
    </location>
</feature>
<dbReference type="EMBL" id="CAMPGE010016526">
    <property type="protein sequence ID" value="CAI2375078.1"/>
    <property type="molecule type" value="Genomic_DNA"/>
</dbReference>
<protein>
    <submittedName>
        <fullName evidence="2">Uncharacterized protein</fullName>
    </submittedName>
</protein>